<feature type="chain" id="PRO_5012915475" description="DUF2282 domain-containing protein" evidence="1">
    <location>
        <begin position="25"/>
        <end position="91"/>
    </location>
</feature>
<organism evidence="2 3">
    <name type="scientific">Halobacteriovorax marinus</name>
    <dbReference type="NCBI Taxonomy" id="97084"/>
    <lineage>
        <taxon>Bacteria</taxon>
        <taxon>Pseudomonadati</taxon>
        <taxon>Bdellovibrionota</taxon>
        <taxon>Bacteriovoracia</taxon>
        <taxon>Bacteriovoracales</taxon>
        <taxon>Halobacteriovoraceae</taxon>
        <taxon>Halobacteriovorax</taxon>
    </lineage>
</organism>
<feature type="signal peptide" evidence="1">
    <location>
        <begin position="1"/>
        <end position="24"/>
    </location>
</feature>
<reference evidence="3" key="1">
    <citation type="journal article" date="2017" name="Proc. Natl. Acad. Sci. U.S.A.">
        <title>Simulation of Deepwater Horizon oil plume reveals substrate specialization within a complex community of hydrocarbon-degraders.</title>
        <authorList>
            <person name="Hu P."/>
            <person name="Dubinsky E.A."/>
            <person name="Probst A.J."/>
            <person name="Wang J."/>
            <person name="Sieber C.M.K."/>
            <person name="Tom L.M."/>
            <person name="Gardinali P."/>
            <person name="Banfield J.F."/>
            <person name="Atlas R.M."/>
            <person name="Andersen G.L."/>
        </authorList>
    </citation>
    <scope>NUCLEOTIDE SEQUENCE [LARGE SCALE GENOMIC DNA]</scope>
</reference>
<dbReference type="InterPro" id="IPR018740">
    <property type="entry name" value="DUF2282_membr"/>
</dbReference>
<sequence length="91" mass="9576">MKKEIILSVAVAGLMAVSTSNTEAAPKWAKKGDTIVKCRGIAKKGANDCGANGHDCAGQAKVNNDPKEWVYVPQGVCEKVTGGVVYKKKTI</sequence>
<evidence type="ECO:0000313" key="2">
    <source>
        <dbReference type="EMBL" id="OUR99658.1"/>
    </source>
</evidence>
<dbReference type="AlphaFoldDB" id="A0A1Y5FC11"/>
<evidence type="ECO:0008006" key="4">
    <source>
        <dbReference type="Google" id="ProtNLM"/>
    </source>
</evidence>
<protein>
    <recommendedName>
        <fullName evidence="4">DUF2282 domain-containing protein</fullName>
    </recommendedName>
</protein>
<dbReference type="EMBL" id="MAAO01000002">
    <property type="protein sequence ID" value="OUR99658.1"/>
    <property type="molecule type" value="Genomic_DNA"/>
</dbReference>
<gene>
    <name evidence="2" type="ORF">A9Q84_01145</name>
</gene>
<dbReference type="Pfam" id="PF10048">
    <property type="entry name" value="DUF2282"/>
    <property type="match status" value="1"/>
</dbReference>
<evidence type="ECO:0000313" key="3">
    <source>
        <dbReference type="Proteomes" id="UP000196531"/>
    </source>
</evidence>
<name>A0A1Y5FC11_9BACT</name>
<keyword evidence="1" id="KW-0732">Signal</keyword>
<comment type="caution">
    <text evidence="2">The sequence shown here is derived from an EMBL/GenBank/DDBJ whole genome shotgun (WGS) entry which is preliminary data.</text>
</comment>
<dbReference type="Proteomes" id="UP000196531">
    <property type="component" value="Unassembled WGS sequence"/>
</dbReference>
<evidence type="ECO:0000256" key="1">
    <source>
        <dbReference type="SAM" id="SignalP"/>
    </source>
</evidence>
<accession>A0A1Y5FC11</accession>
<proteinExistence type="predicted"/>